<dbReference type="Gene3D" id="1.10.260.40">
    <property type="entry name" value="lambda repressor-like DNA-binding domains"/>
    <property type="match status" value="1"/>
</dbReference>
<dbReference type="SMART" id="SM00530">
    <property type="entry name" value="HTH_XRE"/>
    <property type="match status" value="1"/>
</dbReference>
<dbReference type="CDD" id="cd00093">
    <property type="entry name" value="HTH_XRE"/>
    <property type="match status" value="1"/>
</dbReference>
<dbReference type="Gene3D" id="3.30.450.180">
    <property type="match status" value="1"/>
</dbReference>
<accession>A0A9W6RP09</accession>
<dbReference type="PANTHER" id="PTHR35010:SF2">
    <property type="entry name" value="BLL4672 PROTEIN"/>
    <property type="match status" value="1"/>
</dbReference>
<organism evidence="2 3">
    <name type="scientific">Actinoallomurus iriomotensis</name>
    <dbReference type="NCBI Taxonomy" id="478107"/>
    <lineage>
        <taxon>Bacteria</taxon>
        <taxon>Bacillati</taxon>
        <taxon>Actinomycetota</taxon>
        <taxon>Actinomycetes</taxon>
        <taxon>Streptosporangiales</taxon>
        <taxon>Thermomonosporaceae</taxon>
        <taxon>Actinoallomurus</taxon>
    </lineage>
</organism>
<gene>
    <name evidence="2" type="ORF">Airi01_055870</name>
</gene>
<reference evidence="2" key="1">
    <citation type="submission" date="2023-03" db="EMBL/GenBank/DDBJ databases">
        <title>Actinoallomurus iriomotensis NBRC 103681.</title>
        <authorList>
            <person name="Ichikawa N."/>
            <person name="Sato H."/>
            <person name="Tonouchi N."/>
        </authorList>
    </citation>
    <scope>NUCLEOTIDE SEQUENCE</scope>
    <source>
        <strain evidence="2">NBRC 103681</strain>
    </source>
</reference>
<dbReference type="InterPro" id="IPR010982">
    <property type="entry name" value="Lambda_DNA-bd_dom_sf"/>
</dbReference>
<dbReference type="Pfam" id="PF13560">
    <property type="entry name" value="HTH_31"/>
    <property type="match status" value="1"/>
</dbReference>
<dbReference type="PANTHER" id="PTHR35010">
    <property type="entry name" value="BLL4672 PROTEIN-RELATED"/>
    <property type="match status" value="1"/>
</dbReference>
<sequence>MTTDAAVRPRRVELAGFLKARRARLSPEEVGLPPAPRRRTPGLRREEVAMLAGVGVTWYTWLEQGRPINASGQVLDAVARTLRLDRAEREHLYRLAEATPLRAGAGTTAVSDVVRDVLHGLDPIPATLTNSRFDIIESNAAHVALFADWHSLPCVHKNLLWCCVTEPRAREWFPDYEREVPHLVARLREAYGRHVGDPSWEEDLRRLHETSPEFAEMWARHEVAEPRDRVLRFRHPVAGDLTFNRTELTFPSAAGLAVAVYPPRDESTRDRLRLTRPAG</sequence>
<dbReference type="RefSeq" id="WP_285626622.1">
    <property type="nucleotide sequence ID" value="NZ_BSTJ01000007.1"/>
</dbReference>
<dbReference type="InterPro" id="IPR001387">
    <property type="entry name" value="Cro/C1-type_HTH"/>
</dbReference>
<dbReference type="Pfam" id="PF17765">
    <property type="entry name" value="MLTR_LBD"/>
    <property type="match status" value="1"/>
</dbReference>
<evidence type="ECO:0000313" key="2">
    <source>
        <dbReference type="EMBL" id="GLY77320.1"/>
    </source>
</evidence>
<name>A0A9W6RP09_9ACTN</name>
<dbReference type="EMBL" id="BSTJ01000007">
    <property type="protein sequence ID" value="GLY77320.1"/>
    <property type="molecule type" value="Genomic_DNA"/>
</dbReference>
<dbReference type="GO" id="GO:0003677">
    <property type="term" value="F:DNA binding"/>
    <property type="evidence" value="ECO:0007669"/>
    <property type="project" value="InterPro"/>
</dbReference>
<feature type="domain" description="HTH cro/C1-type" evidence="1">
    <location>
        <begin position="17"/>
        <end position="89"/>
    </location>
</feature>
<protein>
    <submittedName>
        <fullName evidence="2">Transcriptional regulator</fullName>
    </submittedName>
</protein>
<dbReference type="Proteomes" id="UP001165135">
    <property type="component" value="Unassembled WGS sequence"/>
</dbReference>
<dbReference type="AlphaFoldDB" id="A0A9W6RP09"/>
<dbReference type="InterPro" id="IPR041413">
    <property type="entry name" value="MLTR_LBD"/>
</dbReference>
<proteinExistence type="predicted"/>
<evidence type="ECO:0000313" key="3">
    <source>
        <dbReference type="Proteomes" id="UP001165135"/>
    </source>
</evidence>
<comment type="caution">
    <text evidence="2">The sequence shown here is derived from an EMBL/GenBank/DDBJ whole genome shotgun (WGS) entry which is preliminary data.</text>
</comment>
<evidence type="ECO:0000259" key="1">
    <source>
        <dbReference type="SMART" id="SM00530"/>
    </source>
</evidence>
<dbReference type="SUPFAM" id="SSF47413">
    <property type="entry name" value="lambda repressor-like DNA-binding domains"/>
    <property type="match status" value="1"/>
</dbReference>